<feature type="chain" id="PRO_5019388310" description="Carbonic anhydrase" evidence="9">
    <location>
        <begin position="18"/>
        <end position="309"/>
    </location>
</feature>
<comment type="caution">
    <text evidence="10">The sequence shown here is derived from an EMBL/GenBank/DDBJ whole genome shotgun (WGS) entry which is preliminary data.</text>
</comment>
<keyword evidence="11" id="KW-1185">Reference proteome</keyword>
<evidence type="ECO:0000256" key="5">
    <source>
        <dbReference type="ARBA" id="ARBA00023239"/>
    </source>
</evidence>
<dbReference type="AlphaFoldDB" id="A0A409V8Q1"/>
<comment type="similarity">
    <text evidence="1 8">Belongs to the beta-class carbonic anhydrase family.</text>
</comment>
<dbReference type="Pfam" id="PF00484">
    <property type="entry name" value="Pro_CA"/>
    <property type="match status" value="1"/>
</dbReference>
<dbReference type="PANTHER" id="PTHR11002:SF76">
    <property type="entry name" value="CARBONIC ANHYDRASE"/>
    <property type="match status" value="1"/>
</dbReference>
<proteinExistence type="inferred from homology"/>
<evidence type="ECO:0000313" key="11">
    <source>
        <dbReference type="Proteomes" id="UP000284842"/>
    </source>
</evidence>
<accession>A0A409V8Q1</accession>
<dbReference type="STRING" id="181874.A0A409V8Q1"/>
<name>A0A409V8Q1_9AGAR</name>
<dbReference type="SMART" id="SM00947">
    <property type="entry name" value="Pro_CA"/>
    <property type="match status" value="1"/>
</dbReference>
<feature type="signal peptide" evidence="9">
    <location>
        <begin position="1"/>
        <end position="17"/>
    </location>
</feature>
<evidence type="ECO:0000256" key="4">
    <source>
        <dbReference type="ARBA" id="ARBA00022833"/>
    </source>
</evidence>
<gene>
    <name evidence="10" type="ORF">CVT24_006192</name>
</gene>
<evidence type="ECO:0000313" key="10">
    <source>
        <dbReference type="EMBL" id="PPQ62952.1"/>
    </source>
</evidence>
<organism evidence="10 11">
    <name type="scientific">Panaeolus cyanescens</name>
    <dbReference type="NCBI Taxonomy" id="181874"/>
    <lineage>
        <taxon>Eukaryota</taxon>
        <taxon>Fungi</taxon>
        <taxon>Dikarya</taxon>
        <taxon>Basidiomycota</taxon>
        <taxon>Agaricomycotina</taxon>
        <taxon>Agaricomycetes</taxon>
        <taxon>Agaricomycetidae</taxon>
        <taxon>Agaricales</taxon>
        <taxon>Agaricineae</taxon>
        <taxon>Galeropsidaceae</taxon>
        <taxon>Panaeolus</taxon>
    </lineage>
</organism>
<dbReference type="GO" id="GO:0004089">
    <property type="term" value="F:carbonate dehydratase activity"/>
    <property type="evidence" value="ECO:0007669"/>
    <property type="project" value="UniProtKB-UniRule"/>
</dbReference>
<dbReference type="OrthoDB" id="10248475at2759"/>
<keyword evidence="4 7" id="KW-0862">Zinc</keyword>
<sequence>MLCLHVYLFTLLSFAFAIPITISDPQPSNSSLTINPLTTETIATSTSTSSIASLQPLFEGNKQFMSKTRLEAERDAQQDSSYMFMGCLDNRLSPHTIFSAPPATLVTHNNLGNQYDDDDTNADSAITYAIEMANVDHIVVLGHYGCKSVETAITQSDDASDQVKAWVKPIRQLYKDSKRQEIVKLRDSRMPQRGHPNGITAAPPASDPGFRALVEENVKMSVKALKDDSILDWAYSRKKKHDNKIQPDVFVHGFVYDDMTGEVYDLHVSFGPPGKPIPHIPFSALAAAKNFHRDSNRPGINKGKTWNFS</sequence>
<protein>
    <recommendedName>
        <fullName evidence="2 8">Carbonic anhydrase</fullName>
        <ecNumber evidence="2 8">4.2.1.1</ecNumber>
    </recommendedName>
    <alternativeName>
        <fullName evidence="8">Carbonate dehydratase</fullName>
    </alternativeName>
</protein>
<dbReference type="InterPro" id="IPR001765">
    <property type="entry name" value="Carbonic_anhydrase"/>
</dbReference>
<feature type="binding site" evidence="7">
    <location>
        <position position="143"/>
    </location>
    <ligand>
        <name>Zn(2+)</name>
        <dbReference type="ChEBI" id="CHEBI:29105"/>
    </ligand>
</feature>
<evidence type="ECO:0000256" key="1">
    <source>
        <dbReference type="ARBA" id="ARBA00006217"/>
    </source>
</evidence>
<dbReference type="InParanoid" id="A0A409V8Q1"/>
<comment type="cofactor">
    <cofactor evidence="7">
        <name>Zn(2+)</name>
        <dbReference type="ChEBI" id="CHEBI:29105"/>
    </cofactor>
    <text evidence="7">Binds 1 zinc ion per subunit.</text>
</comment>
<dbReference type="Gene3D" id="3.40.1050.10">
    <property type="entry name" value="Carbonic anhydrase"/>
    <property type="match status" value="1"/>
</dbReference>
<keyword evidence="3 7" id="KW-0479">Metal-binding</keyword>
<dbReference type="GO" id="GO:0008270">
    <property type="term" value="F:zinc ion binding"/>
    <property type="evidence" value="ECO:0007669"/>
    <property type="project" value="UniProtKB-UniRule"/>
</dbReference>
<dbReference type="InterPro" id="IPR036874">
    <property type="entry name" value="Carbonic_anhydrase_sf"/>
</dbReference>
<evidence type="ECO:0000256" key="8">
    <source>
        <dbReference type="RuleBase" id="RU003956"/>
    </source>
</evidence>
<evidence type="ECO:0000256" key="7">
    <source>
        <dbReference type="PIRSR" id="PIRSR601765-1"/>
    </source>
</evidence>
<dbReference type="Proteomes" id="UP000284842">
    <property type="component" value="Unassembled WGS sequence"/>
</dbReference>
<evidence type="ECO:0000256" key="9">
    <source>
        <dbReference type="SAM" id="SignalP"/>
    </source>
</evidence>
<feature type="binding site" evidence="7">
    <location>
        <position position="146"/>
    </location>
    <ligand>
        <name>Zn(2+)</name>
        <dbReference type="ChEBI" id="CHEBI:29105"/>
    </ligand>
</feature>
<evidence type="ECO:0000256" key="6">
    <source>
        <dbReference type="ARBA" id="ARBA00048348"/>
    </source>
</evidence>
<comment type="catalytic activity">
    <reaction evidence="6 8">
        <text>hydrogencarbonate + H(+) = CO2 + H2O</text>
        <dbReference type="Rhea" id="RHEA:10748"/>
        <dbReference type="ChEBI" id="CHEBI:15377"/>
        <dbReference type="ChEBI" id="CHEBI:15378"/>
        <dbReference type="ChEBI" id="CHEBI:16526"/>
        <dbReference type="ChEBI" id="CHEBI:17544"/>
        <dbReference type="EC" id="4.2.1.1"/>
    </reaction>
</comment>
<evidence type="ECO:0000256" key="2">
    <source>
        <dbReference type="ARBA" id="ARBA00012925"/>
    </source>
</evidence>
<dbReference type="EMBL" id="NHTK01006135">
    <property type="protein sequence ID" value="PPQ62952.1"/>
    <property type="molecule type" value="Genomic_DNA"/>
</dbReference>
<keyword evidence="5 8" id="KW-0456">Lyase</keyword>
<evidence type="ECO:0000256" key="3">
    <source>
        <dbReference type="ARBA" id="ARBA00022723"/>
    </source>
</evidence>
<dbReference type="EC" id="4.2.1.1" evidence="2 8"/>
<feature type="binding site" evidence="7">
    <location>
        <position position="89"/>
    </location>
    <ligand>
        <name>Zn(2+)</name>
        <dbReference type="ChEBI" id="CHEBI:29105"/>
    </ligand>
</feature>
<dbReference type="GO" id="GO:0071244">
    <property type="term" value="P:cellular response to carbon dioxide"/>
    <property type="evidence" value="ECO:0007669"/>
    <property type="project" value="TreeGrafter"/>
</dbReference>
<dbReference type="GO" id="GO:0034599">
    <property type="term" value="P:cellular response to oxidative stress"/>
    <property type="evidence" value="ECO:0007669"/>
    <property type="project" value="TreeGrafter"/>
</dbReference>
<comment type="function">
    <text evidence="8">Reversible hydration of carbon dioxide.</text>
</comment>
<dbReference type="PANTHER" id="PTHR11002">
    <property type="entry name" value="CARBONIC ANHYDRASE"/>
    <property type="match status" value="1"/>
</dbReference>
<feature type="binding site" evidence="7">
    <location>
        <position position="87"/>
    </location>
    <ligand>
        <name>Zn(2+)</name>
        <dbReference type="ChEBI" id="CHEBI:29105"/>
    </ligand>
</feature>
<reference evidence="10 11" key="1">
    <citation type="journal article" date="2018" name="Evol. Lett.">
        <title>Horizontal gene cluster transfer increased hallucinogenic mushroom diversity.</title>
        <authorList>
            <person name="Reynolds H.T."/>
            <person name="Vijayakumar V."/>
            <person name="Gluck-Thaler E."/>
            <person name="Korotkin H.B."/>
            <person name="Matheny P.B."/>
            <person name="Slot J.C."/>
        </authorList>
    </citation>
    <scope>NUCLEOTIDE SEQUENCE [LARGE SCALE GENOMIC DNA]</scope>
    <source>
        <strain evidence="10 11">2629</strain>
    </source>
</reference>
<keyword evidence="9" id="KW-0732">Signal</keyword>
<dbReference type="SUPFAM" id="SSF53056">
    <property type="entry name" value="beta-carbonic anhydrase, cab"/>
    <property type="match status" value="1"/>
</dbReference>